<dbReference type="InterPro" id="IPR000183">
    <property type="entry name" value="Orn/DAP/Arg_de-COase"/>
</dbReference>
<dbReference type="FunFam" id="3.20.20.10:FF:000008">
    <property type="entry name" value="Ornithine decarboxylase"/>
    <property type="match status" value="1"/>
</dbReference>
<protein>
    <recommendedName>
        <fullName evidence="5">Orn/DAP/Arg decarboxylase 2 N-terminal domain-containing protein</fullName>
    </recommendedName>
</protein>
<dbReference type="PANTHER" id="PTHR11482">
    <property type="entry name" value="ARGININE/DIAMINOPIMELATE/ORNITHINE DECARBOXYLASE"/>
    <property type="match status" value="1"/>
</dbReference>
<accession>A0A9N8PZK3</accession>
<evidence type="ECO:0000313" key="6">
    <source>
        <dbReference type="EMBL" id="CAD0198667.1"/>
    </source>
</evidence>
<dbReference type="InterPro" id="IPR022644">
    <property type="entry name" value="De-COase2_N"/>
</dbReference>
<proteinExistence type="inferred from homology"/>
<sequence length="454" mass="51600">MSPTTEDMTQIGGITLPAYVLHECKPHDVARAMIEQGCQKQPFYIFDIDEAYRRIQHFKNSMPRVQVFYAMQSNDTEMMMKLGIACGLSFSCSSPFELYKLRHLNISPENILYTMPSKMADHMKYARDSRIKYTTFDSSQELKNLKEYWPDSRLLLRIRVGSGNAINCEEKFGCNFETEAVDLLEEAASLGLKVIGVAFHVGSKCTTVNSYLVGLSYARALFDHEAKAGRTMTVVNIGGGFCGDKINAIDQVSRLINRRIEEIFPDPNVKIIAEPGRYFCEPAFTLFCSINSVRKSTRGDKTVNMIYLNDGIYGTMRYVERKPTKFKSENNNDTSNQQEVILWGPSCDSYDQVMKEVVLQLPQITPNDWLVFYNHGAYTITYETRFSSLLTPLIRPVVTMDTMLKLKSSKVFSARDFIVHPDISTPLPITMPPLLKNEKSKKESLHPQVPTLIV</sequence>
<evidence type="ECO:0000256" key="1">
    <source>
        <dbReference type="ARBA" id="ARBA00001933"/>
    </source>
</evidence>
<evidence type="ECO:0000256" key="2">
    <source>
        <dbReference type="ARBA" id="ARBA00008872"/>
    </source>
</evidence>
<keyword evidence="3" id="KW-0663">Pyridoxal phosphate</keyword>
<comment type="similarity">
    <text evidence="2">Belongs to the Orn/Lys/Arg decarboxylase class-II family.</text>
</comment>
<dbReference type="GO" id="GO:0033387">
    <property type="term" value="P:putrescine biosynthetic process from arginine, via ornithine"/>
    <property type="evidence" value="ECO:0007669"/>
    <property type="project" value="TreeGrafter"/>
</dbReference>
<dbReference type="InterPro" id="IPR029066">
    <property type="entry name" value="PLP-binding_barrel"/>
</dbReference>
<keyword evidence="4" id="KW-0456">Lyase</keyword>
<dbReference type="SUPFAM" id="SSF50621">
    <property type="entry name" value="Alanine racemase C-terminal domain-like"/>
    <property type="match status" value="1"/>
</dbReference>
<evidence type="ECO:0000259" key="5">
    <source>
        <dbReference type="Pfam" id="PF02784"/>
    </source>
</evidence>
<dbReference type="CDD" id="cd00622">
    <property type="entry name" value="PLPDE_III_ODC"/>
    <property type="match status" value="1"/>
</dbReference>
<dbReference type="InterPro" id="IPR002433">
    <property type="entry name" value="Orn_de-COase"/>
</dbReference>
<evidence type="ECO:0000256" key="3">
    <source>
        <dbReference type="ARBA" id="ARBA00022898"/>
    </source>
</evidence>
<dbReference type="PRINTS" id="PR01179">
    <property type="entry name" value="ODADCRBXLASE"/>
</dbReference>
<dbReference type="PANTHER" id="PTHR11482:SF6">
    <property type="entry name" value="ORNITHINE DECARBOXYLASE 1-RELATED"/>
    <property type="match status" value="1"/>
</dbReference>
<dbReference type="EMBL" id="LR824012">
    <property type="protein sequence ID" value="CAD0198667.1"/>
    <property type="molecule type" value="Genomic_DNA"/>
</dbReference>
<reference evidence="6" key="1">
    <citation type="submission" date="2021-12" db="EMBL/GenBank/DDBJ databases">
        <authorList>
            <person name="King R."/>
        </authorList>
    </citation>
    <scope>NUCLEOTIDE SEQUENCE</scope>
</reference>
<dbReference type="Gene3D" id="2.40.37.10">
    <property type="entry name" value="Lyase, Ornithine Decarboxylase, Chain A, domain 1"/>
    <property type="match status" value="1"/>
</dbReference>
<name>A0A9N8PZK3_CHRIL</name>
<dbReference type="OrthoDB" id="5034579at2759"/>
<dbReference type="Pfam" id="PF02784">
    <property type="entry name" value="Orn_Arg_deC_N"/>
    <property type="match status" value="1"/>
</dbReference>
<evidence type="ECO:0000256" key="4">
    <source>
        <dbReference type="ARBA" id="ARBA00023239"/>
    </source>
</evidence>
<dbReference type="GO" id="GO:0005737">
    <property type="term" value="C:cytoplasm"/>
    <property type="evidence" value="ECO:0007669"/>
    <property type="project" value="TreeGrafter"/>
</dbReference>
<evidence type="ECO:0000313" key="7">
    <source>
        <dbReference type="Proteomes" id="UP001154114"/>
    </source>
</evidence>
<dbReference type="SUPFAM" id="SSF51419">
    <property type="entry name" value="PLP-binding barrel"/>
    <property type="match status" value="1"/>
</dbReference>
<organism evidence="6 7">
    <name type="scientific">Chrysodeixis includens</name>
    <name type="common">Soybean looper</name>
    <name type="synonym">Pseudoplusia includens</name>
    <dbReference type="NCBI Taxonomy" id="689277"/>
    <lineage>
        <taxon>Eukaryota</taxon>
        <taxon>Metazoa</taxon>
        <taxon>Ecdysozoa</taxon>
        <taxon>Arthropoda</taxon>
        <taxon>Hexapoda</taxon>
        <taxon>Insecta</taxon>
        <taxon>Pterygota</taxon>
        <taxon>Neoptera</taxon>
        <taxon>Endopterygota</taxon>
        <taxon>Lepidoptera</taxon>
        <taxon>Glossata</taxon>
        <taxon>Ditrysia</taxon>
        <taxon>Noctuoidea</taxon>
        <taxon>Noctuidae</taxon>
        <taxon>Plusiinae</taxon>
        <taxon>Chrysodeixis</taxon>
    </lineage>
</organism>
<dbReference type="Gene3D" id="3.20.20.10">
    <property type="entry name" value="Alanine racemase"/>
    <property type="match status" value="1"/>
</dbReference>
<feature type="domain" description="Orn/DAP/Arg decarboxylase 2 N-terminal" evidence="5">
    <location>
        <begin position="51"/>
        <end position="280"/>
    </location>
</feature>
<dbReference type="InterPro" id="IPR009006">
    <property type="entry name" value="Ala_racemase/Decarboxylase_C"/>
</dbReference>
<keyword evidence="7" id="KW-1185">Reference proteome</keyword>
<comment type="cofactor">
    <cofactor evidence="1">
        <name>pyridoxal 5'-phosphate</name>
        <dbReference type="ChEBI" id="CHEBI:597326"/>
    </cofactor>
</comment>
<dbReference type="GO" id="GO:0004586">
    <property type="term" value="F:ornithine decarboxylase activity"/>
    <property type="evidence" value="ECO:0007669"/>
    <property type="project" value="TreeGrafter"/>
</dbReference>
<dbReference type="Proteomes" id="UP001154114">
    <property type="component" value="Chromosome 9"/>
</dbReference>
<gene>
    <name evidence="6" type="ORF">CINC_LOCUS12939</name>
</gene>
<dbReference type="AlphaFoldDB" id="A0A9N8PZK3"/>
<dbReference type="PRINTS" id="PR01182">
    <property type="entry name" value="ORNDCRBXLASE"/>
</dbReference>